<accession>A0ABR2AU60</accession>
<gene>
    <name evidence="7" type="ORF">V6N12_066958</name>
</gene>
<evidence type="ECO:0000256" key="4">
    <source>
        <dbReference type="ARBA" id="ARBA00023242"/>
    </source>
</evidence>
<feature type="domain" description="Bromodomain associated" evidence="6">
    <location>
        <begin position="26"/>
        <end position="102"/>
    </location>
</feature>
<dbReference type="PANTHER" id="PTHR46338">
    <property type="entry name" value="TRANSCRIPTION INITIATION FACTOR TFIID SUBUNIT 8"/>
    <property type="match status" value="1"/>
</dbReference>
<keyword evidence="2" id="KW-0805">Transcription regulation</keyword>
<evidence type="ECO:0000313" key="8">
    <source>
        <dbReference type="Proteomes" id="UP001472677"/>
    </source>
</evidence>
<dbReference type="Gene3D" id="1.10.20.10">
    <property type="entry name" value="Histone, subunit A"/>
    <property type="match status" value="1"/>
</dbReference>
<feature type="compositionally biased region" description="Basic residues" evidence="5">
    <location>
        <begin position="1"/>
        <end position="12"/>
    </location>
</feature>
<evidence type="ECO:0000259" key="6">
    <source>
        <dbReference type="SMART" id="SM00576"/>
    </source>
</evidence>
<keyword evidence="8" id="KW-1185">Reference proteome</keyword>
<dbReference type="Proteomes" id="UP001472677">
    <property type="component" value="Unassembled WGS sequence"/>
</dbReference>
<dbReference type="PANTHER" id="PTHR46338:SF13">
    <property type="entry name" value="TRANSCRIPTION INITIATION FACTOR TFIID SUBUNIT 8-LIKE"/>
    <property type="match status" value="1"/>
</dbReference>
<feature type="region of interest" description="Disordered" evidence="5">
    <location>
        <begin position="1"/>
        <end position="23"/>
    </location>
</feature>
<sequence length="278" mass="31146">MRMKKLKSRRKSNSLTHPQQEATNPGDFSFNITKVAVAQICKSVGFGRSQVRALNTLTLVATKYLETLARSATSFSGVANRAQPNLLDLTNALHDISLHVGFKGAATLYGDDCFLKSAVLEDLSGFVSSTDEIPFAKPIGRPKERETEGSKPSPGGNLQRGGHIPEWLPGFPDVSNNEQCNKRVNGETLWENSASVLRHETEEFQEKRDGSNGGKLSKERRRVKFWIKEGKRVDMNRCRGNNLFSQSTDEEAEAEVEHKKSKVKQTLVVYQRRRKKVQ</sequence>
<proteinExistence type="predicted"/>
<organism evidence="7 8">
    <name type="scientific">Hibiscus sabdariffa</name>
    <name type="common">roselle</name>
    <dbReference type="NCBI Taxonomy" id="183260"/>
    <lineage>
        <taxon>Eukaryota</taxon>
        <taxon>Viridiplantae</taxon>
        <taxon>Streptophyta</taxon>
        <taxon>Embryophyta</taxon>
        <taxon>Tracheophyta</taxon>
        <taxon>Spermatophyta</taxon>
        <taxon>Magnoliopsida</taxon>
        <taxon>eudicotyledons</taxon>
        <taxon>Gunneridae</taxon>
        <taxon>Pentapetalae</taxon>
        <taxon>rosids</taxon>
        <taxon>malvids</taxon>
        <taxon>Malvales</taxon>
        <taxon>Malvaceae</taxon>
        <taxon>Malvoideae</taxon>
        <taxon>Hibiscus</taxon>
    </lineage>
</organism>
<feature type="region of interest" description="Disordered" evidence="5">
    <location>
        <begin position="135"/>
        <end position="165"/>
    </location>
</feature>
<dbReference type="InterPro" id="IPR006565">
    <property type="entry name" value="BTP"/>
</dbReference>
<evidence type="ECO:0000256" key="5">
    <source>
        <dbReference type="SAM" id="MobiDB-lite"/>
    </source>
</evidence>
<evidence type="ECO:0000256" key="1">
    <source>
        <dbReference type="ARBA" id="ARBA00004123"/>
    </source>
</evidence>
<comment type="subcellular location">
    <subcellularLocation>
        <location evidence="1">Nucleus</location>
    </subcellularLocation>
</comment>
<dbReference type="EMBL" id="JBBPBM010000303">
    <property type="protein sequence ID" value="KAK8497604.1"/>
    <property type="molecule type" value="Genomic_DNA"/>
</dbReference>
<comment type="caution">
    <text evidence="7">The sequence shown here is derived from an EMBL/GenBank/DDBJ whole genome shotgun (WGS) entry which is preliminary data.</text>
</comment>
<name>A0ABR2AU60_9ROSI</name>
<dbReference type="Pfam" id="PF07524">
    <property type="entry name" value="Bromo_TP"/>
    <property type="match status" value="1"/>
</dbReference>
<dbReference type="InterPro" id="IPR009072">
    <property type="entry name" value="Histone-fold"/>
</dbReference>
<keyword evidence="4" id="KW-0539">Nucleus</keyword>
<evidence type="ECO:0000313" key="7">
    <source>
        <dbReference type="EMBL" id="KAK8497604.1"/>
    </source>
</evidence>
<dbReference type="InterPro" id="IPR037818">
    <property type="entry name" value="TAF8"/>
</dbReference>
<evidence type="ECO:0000256" key="2">
    <source>
        <dbReference type="ARBA" id="ARBA00023015"/>
    </source>
</evidence>
<dbReference type="SMART" id="SM00576">
    <property type="entry name" value="BTP"/>
    <property type="match status" value="1"/>
</dbReference>
<evidence type="ECO:0000256" key="3">
    <source>
        <dbReference type="ARBA" id="ARBA00023163"/>
    </source>
</evidence>
<reference evidence="7 8" key="1">
    <citation type="journal article" date="2024" name="G3 (Bethesda)">
        <title>Genome assembly of Hibiscus sabdariffa L. provides insights into metabolisms of medicinal natural products.</title>
        <authorList>
            <person name="Kim T."/>
        </authorList>
    </citation>
    <scope>NUCLEOTIDE SEQUENCE [LARGE SCALE GENOMIC DNA]</scope>
    <source>
        <strain evidence="7">TK-2024</strain>
        <tissue evidence="7">Old leaves</tissue>
    </source>
</reference>
<protein>
    <recommendedName>
        <fullName evidence="6">Bromodomain associated domain-containing protein</fullName>
    </recommendedName>
</protein>
<keyword evidence="3" id="KW-0804">Transcription</keyword>